<sequence>MTAEEIGTGTVTALVADAVMAPSLHNAQPWRFQHLRGSGTLRLYADTSRALPRTDPEGRGLVVGCGAALFNLRVAAAATGLASDARVLPDPYDGALLAELPLRRAGRPDSALAALRGAIGRRHCSRLPYDDVGIPADVCGRLQDAARAEGARLLFPGAWHARLVLELTRDAEDAEAHDPELRAETARWTRAPHAEASDGVTAETFGPRQRLVTAPVRDFEAGRRTSGGVPASFERHPHIALLGTPGDGPADWLRAGQALERVLLRATAEGLVASLTTQPLEWPELRWEVRDPRSAMGYPQMVLRLGYGPEGAASPRRPVRDVLEETDRG</sequence>
<dbReference type="SUPFAM" id="SSF55469">
    <property type="entry name" value="FMN-dependent nitroreductase-like"/>
    <property type="match status" value="2"/>
</dbReference>
<name>A0ABD5EXI1_9ACTN</name>
<dbReference type="Gene3D" id="3.40.109.10">
    <property type="entry name" value="NADH Oxidase"/>
    <property type="match status" value="1"/>
</dbReference>
<evidence type="ECO:0000313" key="2">
    <source>
        <dbReference type="EMBL" id="MDT0439471.1"/>
    </source>
</evidence>
<feature type="region of interest" description="Disordered" evidence="1">
    <location>
        <begin position="307"/>
        <end position="329"/>
    </location>
</feature>
<dbReference type="PANTHER" id="PTHR23026:SF123">
    <property type="entry name" value="NAD(P)H NITROREDUCTASE RV3131-RELATED"/>
    <property type="match status" value="1"/>
</dbReference>
<organism evidence="2 3">
    <name type="scientific">Streptomyces doudnae</name>
    <dbReference type="NCBI Taxonomy" id="3075536"/>
    <lineage>
        <taxon>Bacteria</taxon>
        <taxon>Bacillati</taxon>
        <taxon>Actinomycetota</taxon>
        <taxon>Actinomycetes</taxon>
        <taxon>Kitasatosporales</taxon>
        <taxon>Streptomycetaceae</taxon>
        <taxon>Streptomyces</taxon>
    </lineage>
</organism>
<reference evidence="3" key="1">
    <citation type="submission" date="2023-07" db="EMBL/GenBank/DDBJ databases">
        <title>30 novel species of actinomycetes from the DSMZ collection.</title>
        <authorList>
            <person name="Nouioui I."/>
        </authorList>
    </citation>
    <scope>NUCLEOTIDE SEQUENCE [LARGE SCALE GENOMIC DNA]</scope>
    <source>
        <strain evidence="3">DSM 41981</strain>
    </source>
</reference>
<dbReference type="InterPro" id="IPR050627">
    <property type="entry name" value="Nitroreductase/BluB"/>
</dbReference>
<proteinExistence type="predicted"/>
<dbReference type="Proteomes" id="UP001183535">
    <property type="component" value="Unassembled WGS sequence"/>
</dbReference>
<evidence type="ECO:0000256" key="1">
    <source>
        <dbReference type="SAM" id="MobiDB-lite"/>
    </source>
</evidence>
<dbReference type="AlphaFoldDB" id="A0ABD5EXI1"/>
<dbReference type="EMBL" id="JAVRES010000027">
    <property type="protein sequence ID" value="MDT0439471.1"/>
    <property type="molecule type" value="Genomic_DNA"/>
</dbReference>
<dbReference type="InterPro" id="IPR000415">
    <property type="entry name" value="Nitroreductase-like"/>
</dbReference>
<comment type="caution">
    <text evidence="2">The sequence shown here is derived from an EMBL/GenBank/DDBJ whole genome shotgun (WGS) entry which is preliminary data.</text>
</comment>
<dbReference type="NCBIfam" id="NF047509">
    <property type="entry name" value="Rv3131_FMN_oxido"/>
    <property type="match status" value="1"/>
</dbReference>
<keyword evidence="3" id="KW-1185">Reference proteome</keyword>
<dbReference type="PANTHER" id="PTHR23026">
    <property type="entry name" value="NADPH NITROREDUCTASE"/>
    <property type="match status" value="1"/>
</dbReference>
<accession>A0ABD5EXI1</accession>
<dbReference type="RefSeq" id="WP_093836364.1">
    <property type="nucleotide sequence ID" value="NZ_JAVRES010000027.1"/>
</dbReference>
<evidence type="ECO:0000313" key="3">
    <source>
        <dbReference type="Proteomes" id="UP001183535"/>
    </source>
</evidence>
<gene>
    <name evidence="2" type="ORF">RM877_32895</name>
</gene>
<protein>
    <submittedName>
        <fullName evidence="2">Nitroreductase</fullName>
    </submittedName>
</protein>
<feature type="compositionally biased region" description="Basic and acidic residues" evidence="1">
    <location>
        <begin position="318"/>
        <end position="329"/>
    </location>
</feature>